<feature type="transmembrane region" description="Helical" evidence="8">
    <location>
        <begin position="103"/>
        <end position="122"/>
    </location>
</feature>
<keyword evidence="3 8" id="KW-0812">Transmembrane</keyword>
<comment type="subcellular location">
    <subcellularLocation>
        <location evidence="1">Membrane</location>
        <topology evidence="1">Multi-pass membrane protein</topology>
    </subcellularLocation>
</comment>
<protein>
    <submittedName>
        <fullName evidence="11">Potassium channel domain-containing protein</fullName>
    </submittedName>
</protein>
<feature type="domain" description="Potassium channel" evidence="9">
    <location>
        <begin position="2"/>
        <end position="44"/>
    </location>
</feature>
<reference evidence="11" key="1">
    <citation type="submission" date="2022-11" db="UniProtKB">
        <authorList>
            <consortium name="WormBaseParasite"/>
        </authorList>
    </citation>
    <scope>IDENTIFICATION</scope>
</reference>
<keyword evidence="7" id="KW-0407">Ion channel</keyword>
<evidence type="ECO:0000256" key="4">
    <source>
        <dbReference type="ARBA" id="ARBA00022989"/>
    </source>
</evidence>
<dbReference type="GO" id="GO:0030322">
    <property type="term" value="P:stabilization of membrane potential"/>
    <property type="evidence" value="ECO:0007669"/>
    <property type="project" value="TreeGrafter"/>
</dbReference>
<keyword evidence="10" id="KW-1185">Reference proteome</keyword>
<organism evidence="10 11">
    <name type="scientific">Romanomermis culicivorax</name>
    <name type="common">Nematode worm</name>
    <dbReference type="NCBI Taxonomy" id="13658"/>
    <lineage>
        <taxon>Eukaryota</taxon>
        <taxon>Metazoa</taxon>
        <taxon>Ecdysozoa</taxon>
        <taxon>Nematoda</taxon>
        <taxon>Enoplea</taxon>
        <taxon>Dorylaimia</taxon>
        <taxon>Mermithida</taxon>
        <taxon>Mermithoidea</taxon>
        <taxon>Mermithidae</taxon>
        <taxon>Romanomermis</taxon>
    </lineage>
</organism>
<evidence type="ECO:0000256" key="6">
    <source>
        <dbReference type="ARBA" id="ARBA00023136"/>
    </source>
</evidence>
<dbReference type="GO" id="GO:0022841">
    <property type="term" value="F:potassium ion leak channel activity"/>
    <property type="evidence" value="ECO:0007669"/>
    <property type="project" value="TreeGrafter"/>
</dbReference>
<evidence type="ECO:0000256" key="5">
    <source>
        <dbReference type="ARBA" id="ARBA00023065"/>
    </source>
</evidence>
<dbReference type="Proteomes" id="UP000887565">
    <property type="component" value="Unplaced"/>
</dbReference>
<keyword evidence="2" id="KW-0813">Transport</keyword>
<dbReference type="Pfam" id="PF07885">
    <property type="entry name" value="Ion_trans_2"/>
    <property type="match status" value="2"/>
</dbReference>
<evidence type="ECO:0000256" key="8">
    <source>
        <dbReference type="SAM" id="Phobius"/>
    </source>
</evidence>
<accession>A0A915HPP2</accession>
<dbReference type="GO" id="GO:0005886">
    <property type="term" value="C:plasma membrane"/>
    <property type="evidence" value="ECO:0007669"/>
    <property type="project" value="TreeGrafter"/>
</dbReference>
<dbReference type="GO" id="GO:0015271">
    <property type="term" value="F:outward rectifier potassium channel activity"/>
    <property type="evidence" value="ECO:0007669"/>
    <property type="project" value="TreeGrafter"/>
</dbReference>
<keyword evidence="4 8" id="KW-1133">Transmembrane helix</keyword>
<evidence type="ECO:0000256" key="2">
    <source>
        <dbReference type="ARBA" id="ARBA00022448"/>
    </source>
</evidence>
<evidence type="ECO:0000313" key="10">
    <source>
        <dbReference type="Proteomes" id="UP000887565"/>
    </source>
</evidence>
<dbReference type="Gene3D" id="1.10.287.70">
    <property type="match status" value="1"/>
</dbReference>
<feature type="transmembrane region" description="Helical" evidence="8">
    <location>
        <begin position="153"/>
        <end position="176"/>
    </location>
</feature>
<evidence type="ECO:0000256" key="3">
    <source>
        <dbReference type="ARBA" id="ARBA00022692"/>
    </source>
</evidence>
<keyword evidence="5" id="KW-0406">Ion transport</keyword>
<sequence>MLTTIGYGNLAPATPLGRVVCCIYGLLGIPLLLVTTANCGSFISDCLRMLHRKLHPRIDQQGAALPGITEPDEANNLIDKLSEASETESEADDEPDEPVPASWVLAILLIYVLLGTFLLPLFEPWSYFESLYFSLITITTIGYGDYVPLNRDYYFLTLTYILLGLALVTMSMELVAGQYIKKVHFFGRKIVLAKEALRNAKQLMKCMSLFGVGGARQLQRGVPIGFRTTRALSLAPELYIFHRLLVRSRAYTPADIDRILFIDQSIWDPYKNVAAQEEDGHSSMIYMDDLAGVVITDDLHEMKSEMDFPLMEQRIILSKAKRRAKSWDNRKMWAGILYTDCRRNTL</sequence>
<evidence type="ECO:0000256" key="1">
    <source>
        <dbReference type="ARBA" id="ARBA00004141"/>
    </source>
</evidence>
<dbReference type="PANTHER" id="PTHR11003:SF335">
    <property type="entry name" value="POTASSIUM CHANNEL DOMAIN-CONTAINING PROTEIN"/>
    <property type="match status" value="1"/>
</dbReference>
<dbReference type="SUPFAM" id="SSF81324">
    <property type="entry name" value="Voltage-gated potassium channels"/>
    <property type="match status" value="2"/>
</dbReference>
<dbReference type="AlphaFoldDB" id="A0A915HPP2"/>
<dbReference type="InterPro" id="IPR003280">
    <property type="entry name" value="2pore_dom_K_chnl"/>
</dbReference>
<feature type="domain" description="Potassium channel" evidence="9">
    <location>
        <begin position="107"/>
        <end position="176"/>
    </location>
</feature>
<evidence type="ECO:0000256" key="7">
    <source>
        <dbReference type="ARBA" id="ARBA00023303"/>
    </source>
</evidence>
<evidence type="ECO:0000259" key="9">
    <source>
        <dbReference type="Pfam" id="PF07885"/>
    </source>
</evidence>
<evidence type="ECO:0000313" key="11">
    <source>
        <dbReference type="WBParaSite" id="nRc.2.0.1.t03694-RA"/>
    </source>
</evidence>
<proteinExistence type="predicted"/>
<name>A0A915HPP2_ROMCU</name>
<keyword evidence="6 8" id="KW-0472">Membrane</keyword>
<dbReference type="PANTHER" id="PTHR11003">
    <property type="entry name" value="POTASSIUM CHANNEL, SUBFAMILY K"/>
    <property type="match status" value="1"/>
</dbReference>
<dbReference type="InterPro" id="IPR013099">
    <property type="entry name" value="K_chnl_dom"/>
</dbReference>
<dbReference type="WBParaSite" id="nRc.2.0.1.t03694-RA">
    <property type="protein sequence ID" value="nRc.2.0.1.t03694-RA"/>
    <property type="gene ID" value="nRc.2.0.1.g03694"/>
</dbReference>
<feature type="transmembrane region" description="Helical" evidence="8">
    <location>
        <begin position="16"/>
        <end position="43"/>
    </location>
</feature>